<feature type="chain" id="PRO_5026980023" evidence="5">
    <location>
        <begin position="20"/>
        <end position="515"/>
    </location>
</feature>
<evidence type="ECO:0000259" key="6">
    <source>
        <dbReference type="PROSITE" id="PS51352"/>
    </source>
</evidence>
<proteinExistence type="predicted"/>
<evidence type="ECO:0000256" key="1">
    <source>
        <dbReference type="ARBA" id="ARBA00004196"/>
    </source>
</evidence>
<dbReference type="InterPro" id="IPR013740">
    <property type="entry name" value="Redoxin"/>
</dbReference>
<evidence type="ECO:0000256" key="3">
    <source>
        <dbReference type="ARBA" id="ARBA00023157"/>
    </source>
</evidence>
<dbReference type="InterPro" id="IPR050553">
    <property type="entry name" value="Thioredoxin_ResA/DsbE_sf"/>
</dbReference>
<comment type="subcellular location">
    <subcellularLocation>
        <location evidence="1">Cell envelope</location>
    </subcellularLocation>
</comment>
<dbReference type="SUPFAM" id="SSF52833">
    <property type="entry name" value="Thioredoxin-like"/>
    <property type="match status" value="1"/>
</dbReference>
<dbReference type="OrthoDB" id="9815205at2"/>
<name>A0A6N8L7N7_9SPHI</name>
<protein>
    <submittedName>
        <fullName evidence="7">Redoxin domain-containing protein</fullName>
    </submittedName>
</protein>
<comment type="caution">
    <text evidence="7">The sequence shown here is derived from an EMBL/GenBank/DDBJ whole genome shotgun (WGS) entry which is preliminary data.</text>
</comment>
<organism evidence="7 8">
    <name type="scientific">Sphingobacterium humi</name>
    <dbReference type="NCBI Taxonomy" id="1796905"/>
    <lineage>
        <taxon>Bacteria</taxon>
        <taxon>Pseudomonadati</taxon>
        <taxon>Bacteroidota</taxon>
        <taxon>Sphingobacteriia</taxon>
        <taxon>Sphingobacteriales</taxon>
        <taxon>Sphingobacteriaceae</taxon>
        <taxon>Sphingobacterium</taxon>
    </lineage>
</organism>
<dbReference type="GO" id="GO:0016491">
    <property type="term" value="F:oxidoreductase activity"/>
    <property type="evidence" value="ECO:0007669"/>
    <property type="project" value="InterPro"/>
</dbReference>
<keyword evidence="8" id="KW-1185">Reference proteome</keyword>
<dbReference type="InterPro" id="IPR013766">
    <property type="entry name" value="Thioredoxin_domain"/>
</dbReference>
<dbReference type="PANTHER" id="PTHR42852:SF6">
    <property type="entry name" value="THIOL:DISULFIDE INTERCHANGE PROTEIN DSBE"/>
    <property type="match status" value="1"/>
</dbReference>
<evidence type="ECO:0000256" key="2">
    <source>
        <dbReference type="ARBA" id="ARBA00022748"/>
    </source>
</evidence>
<dbReference type="InterPro" id="IPR036249">
    <property type="entry name" value="Thioredoxin-like_sf"/>
</dbReference>
<feature type="domain" description="Thioredoxin" evidence="6">
    <location>
        <begin position="365"/>
        <end position="514"/>
    </location>
</feature>
<evidence type="ECO:0000313" key="7">
    <source>
        <dbReference type="EMBL" id="MVZ63762.1"/>
    </source>
</evidence>
<keyword evidence="5" id="KW-0732">Signal</keyword>
<keyword evidence="2" id="KW-0201">Cytochrome c-type biogenesis</keyword>
<feature type="signal peptide" evidence="5">
    <location>
        <begin position="1"/>
        <end position="19"/>
    </location>
</feature>
<sequence>MKPITITLLLLSICLKVFGQSGITNGNTISISGQIETHNHTDTVVLQYWEGDFSPGGSAYSSLPSKEIKTAVNGNLFEFIIEAPSEIVFFCLYTTETNDLNNYEPLGDFLNCFLLPGDNIQININEAGLIHYSGQGSEKLNLFNELRRTLEHIQSDYFKMLKNKQLNNQESRVVFAIINKERQYWNVRKLIQQYSTRLKPIELQLVQVTVVSKFLEDQYRMIRSRLRVLNSQIQDLNNNDNYKKAENSVFDDGFLRSLYSHYESYFEEMINEHSDVAIINSPRFIELVETKYKIDLTLGLISDISYFDYVGNKYTGLLSERLITYYLLGRYNYLKSDVEKQLDSAISSFETDKYRDLLREMKRFSNRGNLAYNFTLLNEQGKEIHLSDFKGKHVFIDYWFTGCSACASYYTNTFSKVIKAFEGNKDIIFLSISADKDRAVWERSIKSGQYTSDGTNVVNLYTNGLGSKHPFVIANKMTGAPSFLFIDPESRILQANGLQLPYSELVTLIKEYLNQ</sequence>
<dbReference type="GO" id="GO:0017004">
    <property type="term" value="P:cytochrome complex assembly"/>
    <property type="evidence" value="ECO:0007669"/>
    <property type="project" value="UniProtKB-KW"/>
</dbReference>
<evidence type="ECO:0000256" key="4">
    <source>
        <dbReference type="ARBA" id="ARBA00023284"/>
    </source>
</evidence>
<dbReference type="PANTHER" id="PTHR42852">
    <property type="entry name" value="THIOL:DISULFIDE INTERCHANGE PROTEIN DSBE"/>
    <property type="match status" value="1"/>
</dbReference>
<keyword evidence="4" id="KW-0676">Redox-active center</keyword>
<dbReference type="AlphaFoldDB" id="A0A6N8L7N7"/>
<dbReference type="Pfam" id="PF08534">
    <property type="entry name" value="Redoxin"/>
    <property type="match status" value="1"/>
</dbReference>
<reference evidence="7 8" key="1">
    <citation type="submission" date="2019-12" db="EMBL/GenBank/DDBJ databases">
        <authorList>
            <person name="Dong K."/>
        </authorList>
    </citation>
    <scope>NUCLEOTIDE SEQUENCE [LARGE SCALE GENOMIC DNA]</scope>
    <source>
        <strain evidence="7 8">JCM 31225</strain>
    </source>
</reference>
<dbReference type="EMBL" id="WSQA01000015">
    <property type="protein sequence ID" value="MVZ63762.1"/>
    <property type="molecule type" value="Genomic_DNA"/>
</dbReference>
<evidence type="ECO:0000256" key="5">
    <source>
        <dbReference type="SAM" id="SignalP"/>
    </source>
</evidence>
<dbReference type="Proteomes" id="UP000435036">
    <property type="component" value="Unassembled WGS sequence"/>
</dbReference>
<dbReference type="GO" id="GO:0030313">
    <property type="term" value="C:cell envelope"/>
    <property type="evidence" value="ECO:0007669"/>
    <property type="project" value="UniProtKB-SubCell"/>
</dbReference>
<dbReference type="PROSITE" id="PS51352">
    <property type="entry name" value="THIOREDOXIN_2"/>
    <property type="match status" value="1"/>
</dbReference>
<gene>
    <name evidence="7" type="ORF">GQF63_17190</name>
</gene>
<evidence type="ECO:0000313" key="8">
    <source>
        <dbReference type="Proteomes" id="UP000435036"/>
    </source>
</evidence>
<dbReference type="Gene3D" id="3.40.30.10">
    <property type="entry name" value="Glutaredoxin"/>
    <property type="match status" value="1"/>
</dbReference>
<dbReference type="RefSeq" id="WP_160370479.1">
    <property type="nucleotide sequence ID" value="NZ_WSQA01000015.1"/>
</dbReference>
<accession>A0A6N8L7N7</accession>
<keyword evidence="3" id="KW-1015">Disulfide bond</keyword>